<evidence type="ECO:0000313" key="1">
    <source>
        <dbReference type="EMBL" id="SVE18495.1"/>
    </source>
</evidence>
<reference evidence="1" key="1">
    <citation type="submission" date="2018-05" db="EMBL/GenBank/DDBJ databases">
        <authorList>
            <person name="Lanie J.A."/>
            <person name="Ng W.-L."/>
            <person name="Kazmierczak K.M."/>
            <person name="Andrzejewski T.M."/>
            <person name="Davidsen T.M."/>
            <person name="Wayne K.J."/>
            <person name="Tettelin H."/>
            <person name="Glass J.I."/>
            <person name="Rusch D."/>
            <person name="Podicherti R."/>
            <person name="Tsui H.-C.T."/>
            <person name="Winkler M.E."/>
        </authorList>
    </citation>
    <scope>NUCLEOTIDE SEQUENCE</scope>
</reference>
<dbReference type="InterPro" id="IPR013780">
    <property type="entry name" value="Glyco_hydro_b"/>
</dbReference>
<feature type="non-terminal residue" evidence="1">
    <location>
        <position position="60"/>
    </location>
</feature>
<organism evidence="1">
    <name type="scientific">marine metagenome</name>
    <dbReference type="NCBI Taxonomy" id="408172"/>
    <lineage>
        <taxon>unclassified sequences</taxon>
        <taxon>metagenomes</taxon>
        <taxon>ecological metagenomes</taxon>
    </lineage>
</organism>
<dbReference type="Gene3D" id="2.60.40.1180">
    <property type="entry name" value="Golgi alpha-mannosidase II"/>
    <property type="match status" value="1"/>
</dbReference>
<gene>
    <name evidence="1" type="ORF">METZ01_LOCUS471349</name>
</gene>
<dbReference type="EMBL" id="UINC01199867">
    <property type="protein sequence ID" value="SVE18495.1"/>
    <property type="molecule type" value="Genomic_DNA"/>
</dbReference>
<dbReference type="AlphaFoldDB" id="A0A383BGH3"/>
<name>A0A383BGH3_9ZZZZ</name>
<protein>
    <submittedName>
        <fullName evidence="1">Uncharacterized protein</fullName>
    </submittedName>
</protein>
<sequence length="60" mass="7041">MGHSPSQNYPLDQFDYKLLDTGAFQKLEQFGPHRFIRPAPQAIWPKSLSPYEWKKAEGEY</sequence>
<proteinExistence type="predicted"/>
<accession>A0A383BGH3</accession>